<protein>
    <recommendedName>
        <fullName evidence="7">Post-GPI attachment to proteins factor 3</fullName>
    </recommendedName>
</protein>
<feature type="chain" id="PRO_5041781386" description="Post-GPI attachment to proteins factor 3" evidence="7">
    <location>
        <begin position="24"/>
        <end position="317"/>
    </location>
</feature>
<dbReference type="Proteomes" id="UP001209540">
    <property type="component" value="Unassembled WGS sequence"/>
</dbReference>
<keyword evidence="4 7" id="KW-0732">Signal</keyword>
<keyword evidence="7" id="KW-0256">Endoplasmic reticulum</keyword>
<dbReference type="GO" id="GO:0016788">
    <property type="term" value="F:hydrolase activity, acting on ester bonds"/>
    <property type="evidence" value="ECO:0007669"/>
    <property type="project" value="TreeGrafter"/>
</dbReference>
<feature type="signal peptide" evidence="7">
    <location>
        <begin position="1"/>
        <end position="23"/>
    </location>
</feature>
<dbReference type="GO" id="GO:0005789">
    <property type="term" value="C:endoplasmic reticulum membrane"/>
    <property type="evidence" value="ECO:0007669"/>
    <property type="project" value="UniProtKB-SubCell"/>
</dbReference>
<feature type="transmembrane region" description="Helical" evidence="7">
    <location>
        <begin position="134"/>
        <end position="153"/>
    </location>
</feature>
<dbReference type="EMBL" id="JAIXMP010000027">
    <property type="protein sequence ID" value="KAI9252932.1"/>
    <property type="molecule type" value="Genomic_DNA"/>
</dbReference>
<organism evidence="8 9">
    <name type="scientific">Phascolomyces articulosus</name>
    <dbReference type="NCBI Taxonomy" id="60185"/>
    <lineage>
        <taxon>Eukaryota</taxon>
        <taxon>Fungi</taxon>
        <taxon>Fungi incertae sedis</taxon>
        <taxon>Mucoromycota</taxon>
        <taxon>Mucoromycotina</taxon>
        <taxon>Mucoromycetes</taxon>
        <taxon>Mucorales</taxon>
        <taxon>Lichtheimiaceae</taxon>
        <taxon>Phascolomyces</taxon>
    </lineage>
</organism>
<feature type="transmembrane region" description="Helical" evidence="7">
    <location>
        <begin position="92"/>
        <end position="113"/>
    </location>
</feature>
<evidence type="ECO:0000256" key="6">
    <source>
        <dbReference type="ARBA" id="ARBA00023136"/>
    </source>
</evidence>
<evidence type="ECO:0000256" key="5">
    <source>
        <dbReference type="ARBA" id="ARBA00022989"/>
    </source>
</evidence>
<name>A0AAD5PC23_9FUNG</name>
<comment type="subcellular location">
    <subcellularLocation>
        <location evidence="1">Endomembrane system</location>
        <topology evidence="1">Multi-pass membrane protein</topology>
    </subcellularLocation>
    <subcellularLocation>
        <location evidence="7">Endoplasmic reticulum membrane</location>
        <topology evidence="7">Multi-pass membrane protein</topology>
    </subcellularLocation>
</comment>
<keyword evidence="2 7" id="KW-0337">GPI-anchor biosynthesis</keyword>
<feature type="transmembrane region" description="Helical" evidence="7">
    <location>
        <begin position="221"/>
        <end position="241"/>
    </location>
</feature>
<feature type="transmembrane region" description="Helical" evidence="7">
    <location>
        <begin position="165"/>
        <end position="184"/>
    </location>
</feature>
<keyword evidence="6 7" id="KW-0472">Membrane</keyword>
<comment type="similarity">
    <text evidence="7">Belongs to the PGAP3 family.</text>
</comment>
<evidence type="ECO:0000256" key="1">
    <source>
        <dbReference type="ARBA" id="ARBA00004127"/>
    </source>
</evidence>
<dbReference type="Pfam" id="PF04080">
    <property type="entry name" value="Per1"/>
    <property type="match status" value="1"/>
</dbReference>
<dbReference type="InterPro" id="IPR007217">
    <property type="entry name" value="Per1-like"/>
</dbReference>
<evidence type="ECO:0000256" key="4">
    <source>
        <dbReference type="ARBA" id="ARBA00022729"/>
    </source>
</evidence>
<proteinExistence type="inferred from homology"/>
<keyword evidence="9" id="KW-1185">Reference proteome</keyword>
<dbReference type="GO" id="GO:0006506">
    <property type="term" value="P:GPI anchor biosynthetic process"/>
    <property type="evidence" value="ECO:0007669"/>
    <property type="project" value="UniProtKB-KW"/>
</dbReference>
<sequence length="317" mass="37127">MRKSNILFLIGPLLCGLIGLCAASKGNVQPNFLSCVNICTQTECPTPELPLYLRLTLWDCPENCRYTCMQQITDRALADNTSVYQYYGKWPFYRLFGIQEPASVLFSIGNGYVHYYYYRILRRDIPNAYYLKPFMLMFSLVGINAWIWSTVFHARDFPLTEKLDYFSAGLFILYSFYYALIRLFHIHNKVIVRLLSVLFTLAFLAHISYLSFYTFDYGYNMMASVIVGSMLLLLWVGWAILQYIKPENKHRRSYAYLVIVSVAGTSAAMALELFDFPPFWRVFDAHSLWHFSTIPLMILWYRFVLLDTPNEMRIGKY</sequence>
<reference evidence="8" key="1">
    <citation type="journal article" date="2022" name="IScience">
        <title>Evolution of zygomycete secretomes and the origins of terrestrial fungal ecologies.</title>
        <authorList>
            <person name="Chang Y."/>
            <person name="Wang Y."/>
            <person name="Mondo S."/>
            <person name="Ahrendt S."/>
            <person name="Andreopoulos W."/>
            <person name="Barry K."/>
            <person name="Beard J."/>
            <person name="Benny G.L."/>
            <person name="Blankenship S."/>
            <person name="Bonito G."/>
            <person name="Cuomo C."/>
            <person name="Desiro A."/>
            <person name="Gervers K.A."/>
            <person name="Hundley H."/>
            <person name="Kuo A."/>
            <person name="LaButti K."/>
            <person name="Lang B.F."/>
            <person name="Lipzen A."/>
            <person name="O'Donnell K."/>
            <person name="Pangilinan J."/>
            <person name="Reynolds N."/>
            <person name="Sandor L."/>
            <person name="Smith M.E."/>
            <person name="Tsang A."/>
            <person name="Grigoriev I.V."/>
            <person name="Stajich J.E."/>
            <person name="Spatafora J.W."/>
        </authorList>
    </citation>
    <scope>NUCLEOTIDE SEQUENCE</scope>
    <source>
        <strain evidence="8">RSA 2281</strain>
    </source>
</reference>
<evidence type="ECO:0000313" key="9">
    <source>
        <dbReference type="Proteomes" id="UP001209540"/>
    </source>
</evidence>
<evidence type="ECO:0000256" key="2">
    <source>
        <dbReference type="ARBA" id="ARBA00022502"/>
    </source>
</evidence>
<evidence type="ECO:0000256" key="7">
    <source>
        <dbReference type="RuleBase" id="RU365066"/>
    </source>
</evidence>
<evidence type="ECO:0000256" key="3">
    <source>
        <dbReference type="ARBA" id="ARBA00022692"/>
    </source>
</evidence>
<dbReference type="PANTHER" id="PTHR13148:SF0">
    <property type="entry name" value="POST-GPI ATTACHMENT TO PROTEINS FACTOR 3"/>
    <property type="match status" value="1"/>
</dbReference>
<evidence type="ECO:0000313" key="8">
    <source>
        <dbReference type="EMBL" id="KAI9252932.1"/>
    </source>
</evidence>
<reference evidence="8" key="2">
    <citation type="submission" date="2023-02" db="EMBL/GenBank/DDBJ databases">
        <authorList>
            <consortium name="DOE Joint Genome Institute"/>
            <person name="Mondo S.J."/>
            <person name="Chang Y."/>
            <person name="Wang Y."/>
            <person name="Ahrendt S."/>
            <person name="Andreopoulos W."/>
            <person name="Barry K."/>
            <person name="Beard J."/>
            <person name="Benny G.L."/>
            <person name="Blankenship S."/>
            <person name="Bonito G."/>
            <person name="Cuomo C."/>
            <person name="Desiro A."/>
            <person name="Gervers K.A."/>
            <person name="Hundley H."/>
            <person name="Kuo A."/>
            <person name="LaButti K."/>
            <person name="Lang B.F."/>
            <person name="Lipzen A."/>
            <person name="O'Donnell K."/>
            <person name="Pangilinan J."/>
            <person name="Reynolds N."/>
            <person name="Sandor L."/>
            <person name="Smith M.W."/>
            <person name="Tsang A."/>
            <person name="Grigoriev I.V."/>
            <person name="Stajich J.E."/>
            <person name="Spatafora J.W."/>
        </authorList>
    </citation>
    <scope>NUCLEOTIDE SEQUENCE</scope>
    <source>
        <strain evidence="8">RSA 2281</strain>
    </source>
</reference>
<comment type="function">
    <text evidence="7">Involved in the lipid remodeling steps of GPI-anchor maturation.</text>
</comment>
<keyword evidence="3 7" id="KW-0812">Transmembrane</keyword>
<accession>A0AAD5PC23</accession>
<keyword evidence="5 7" id="KW-1133">Transmembrane helix</keyword>
<dbReference type="PANTHER" id="PTHR13148">
    <property type="entry name" value="PER1-RELATED"/>
    <property type="match status" value="1"/>
</dbReference>
<gene>
    <name evidence="8" type="ORF">BDA99DRAFT_520424</name>
</gene>
<dbReference type="AlphaFoldDB" id="A0AAD5PC23"/>
<feature type="transmembrane region" description="Helical" evidence="7">
    <location>
        <begin position="191"/>
        <end position="215"/>
    </location>
</feature>
<comment type="caution">
    <text evidence="8">The sequence shown here is derived from an EMBL/GenBank/DDBJ whole genome shotgun (WGS) entry which is preliminary data.</text>
</comment>
<feature type="transmembrane region" description="Helical" evidence="7">
    <location>
        <begin position="286"/>
        <end position="306"/>
    </location>
</feature>
<feature type="transmembrane region" description="Helical" evidence="7">
    <location>
        <begin position="253"/>
        <end position="274"/>
    </location>
</feature>